<dbReference type="GO" id="GO:0005829">
    <property type="term" value="C:cytosol"/>
    <property type="evidence" value="ECO:0007669"/>
    <property type="project" value="TreeGrafter"/>
</dbReference>
<evidence type="ECO:0000256" key="3">
    <source>
        <dbReference type="ARBA" id="ARBA00007630"/>
    </source>
</evidence>
<evidence type="ECO:0000256" key="17">
    <source>
        <dbReference type="RuleBase" id="RU003464"/>
    </source>
</evidence>
<comment type="subcellular location">
    <subcellularLocation>
        <location evidence="2 15 17">Cytoplasm</location>
    </subcellularLocation>
</comment>
<dbReference type="Gene3D" id="1.10.1270.20">
    <property type="entry name" value="tRNA(m1g37)methyltransferase, domain 2"/>
    <property type="match status" value="1"/>
</dbReference>
<dbReference type="EC" id="2.1.1.228" evidence="5 15"/>
<dbReference type="InterPro" id="IPR029028">
    <property type="entry name" value="Alpha/beta_knot_MTases"/>
</dbReference>
<protein>
    <recommendedName>
        <fullName evidence="6 15">tRNA (guanine-N(1)-)-methyltransferase</fullName>
        <ecNumber evidence="5 15">2.1.1.228</ecNumber>
    </recommendedName>
    <alternativeName>
        <fullName evidence="12 15">M1G-methyltransferase</fullName>
    </alternativeName>
    <alternativeName>
        <fullName evidence="13 15">tRNA [GM37] methyltransferase</fullName>
    </alternativeName>
</protein>
<dbReference type="SUPFAM" id="SSF75217">
    <property type="entry name" value="alpha/beta knot"/>
    <property type="match status" value="1"/>
</dbReference>
<dbReference type="InterPro" id="IPR016009">
    <property type="entry name" value="tRNA_MeTrfase_TRMD/TRM10"/>
</dbReference>
<keyword evidence="8 15" id="KW-0489">Methyltransferase</keyword>
<proteinExistence type="inferred from homology"/>
<evidence type="ECO:0000256" key="13">
    <source>
        <dbReference type="ARBA" id="ARBA00033392"/>
    </source>
</evidence>
<evidence type="ECO:0000256" key="16">
    <source>
        <dbReference type="PIRSR" id="PIRSR000386-1"/>
    </source>
</evidence>
<evidence type="ECO:0000256" key="14">
    <source>
        <dbReference type="ARBA" id="ARBA00047783"/>
    </source>
</evidence>
<comment type="catalytic activity">
    <reaction evidence="14 15 17">
        <text>guanosine(37) in tRNA + S-adenosyl-L-methionine = N(1)-methylguanosine(37) in tRNA + S-adenosyl-L-homocysteine + H(+)</text>
        <dbReference type="Rhea" id="RHEA:36899"/>
        <dbReference type="Rhea" id="RHEA-COMP:10145"/>
        <dbReference type="Rhea" id="RHEA-COMP:10147"/>
        <dbReference type="ChEBI" id="CHEBI:15378"/>
        <dbReference type="ChEBI" id="CHEBI:57856"/>
        <dbReference type="ChEBI" id="CHEBI:59789"/>
        <dbReference type="ChEBI" id="CHEBI:73542"/>
        <dbReference type="ChEBI" id="CHEBI:74269"/>
        <dbReference type="EC" id="2.1.1.228"/>
    </reaction>
</comment>
<keyword evidence="11 15" id="KW-0819">tRNA processing</keyword>
<evidence type="ECO:0000256" key="1">
    <source>
        <dbReference type="ARBA" id="ARBA00002634"/>
    </source>
</evidence>
<dbReference type="InterPro" id="IPR029026">
    <property type="entry name" value="tRNA_m1G_MTases_N"/>
</dbReference>
<evidence type="ECO:0000313" key="20">
    <source>
        <dbReference type="Proteomes" id="UP000094056"/>
    </source>
</evidence>
<dbReference type="FunFam" id="1.10.1270.20:FF:000001">
    <property type="entry name" value="tRNA (guanine-N(1)-)-methyltransferase"/>
    <property type="match status" value="1"/>
</dbReference>
<dbReference type="Gene3D" id="3.40.1280.10">
    <property type="match status" value="1"/>
</dbReference>
<keyword evidence="7 15" id="KW-0963">Cytoplasm</keyword>
<dbReference type="HAMAP" id="MF_00605">
    <property type="entry name" value="TrmD"/>
    <property type="match status" value="1"/>
</dbReference>
<dbReference type="PANTHER" id="PTHR46417:SF1">
    <property type="entry name" value="TRNA (GUANINE-N(1)-)-METHYLTRANSFERASE"/>
    <property type="match status" value="1"/>
</dbReference>
<evidence type="ECO:0000256" key="4">
    <source>
        <dbReference type="ARBA" id="ARBA00011738"/>
    </source>
</evidence>
<dbReference type="FunFam" id="3.40.1280.10:FF:000001">
    <property type="entry name" value="tRNA (guanine-N(1)-)-methyltransferase"/>
    <property type="match status" value="1"/>
</dbReference>
<dbReference type="InterPro" id="IPR023148">
    <property type="entry name" value="tRNA_m1G_MeTrfase_C_sf"/>
</dbReference>
<evidence type="ECO:0000256" key="8">
    <source>
        <dbReference type="ARBA" id="ARBA00022603"/>
    </source>
</evidence>
<dbReference type="Pfam" id="PF01746">
    <property type="entry name" value="tRNA_m1G_MT"/>
    <property type="match status" value="1"/>
</dbReference>
<keyword evidence="9 15" id="KW-0808">Transferase</keyword>
<comment type="subunit">
    <text evidence="4 15 17">Homodimer.</text>
</comment>
<name>A0A1E3XDE4_9BACT</name>
<evidence type="ECO:0000313" key="19">
    <source>
        <dbReference type="EMBL" id="ODS33652.1"/>
    </source>
</evidence>
<feature type="domain" description="tRNA methyltransferase TRMD/TRM10-type" evidence="18">
    <location>
        <begin position="1"/>
        <end position="226"/>
    </location>
</feature>
<evidence type="ECO:0000256" key="15">
    <source>
        <dbReference type="HAMAP-Rule" id="MF_00605"/>
    </source>
</evidence>
<dbReference type="InterPro" id="IPR002649">
    <property type="entry name" value="tRNA_m1G_MeTrfase_TrmD"/>
</dbReference>
<comment type="similarity">
    <text evidence="3 15 17">Belongs to the RNA methyltransferase TrmD family.</text>
</comment>
<comment type="caution">
    <text evidence="19">The sequence shown here is derived from an EMBL/GenBank/DDBJ whole genome shotgun (WGS) entry which is preliminary data.</text>
</comment>
<dbReference type="Proteomes" id="UP000094056">
    <property type="component" value="Unassembled WGS sequence"/>
</dbReference>
<dbReference type="CDD" id="cd18080">
    <property type="entry name" value="TrmD-like"/>
    <property type="match status" value="1"/>
</dbReference>
<evidence type="ECO:0000256" key="10">
    <source>
        <dbReference type="ARBA" id="ARBA00022691"/>
    </source>
</evidence>
<dbReference type="AlphaFoldDB" id="A0A1E3XDE4"/>
<evidence type="ECO:0000256" key="12">
    <source>
        <dbReference type="ARBA" id="ARBA00029736"/>
    </source>
</evidence>
<evidence type="ECO:0000256" key="2">
    <source>
        <dbReference type="ARBA" id="ARBA00004496"/>
    </source>
</evidence>
<evidence type="ECO:0000256" key="5">
    <source>
        <dbReference type="ARBA" id="ARBA00012807"/>
    </source>
</evidence>
<dbReference type="PANTHER" id="PTHR46417">
    <property type="entry name" value="TRNA (GUANINE-N(1)-)-METHYLTRANSFERASE"/>
    <property type="match status" value="1"/>
</dbReference>
<evidence type="ECO:0000256" key="7">
    <source>
        <dbReference type="ARBA" id="ARBA00022490"/>
    </source>
</evidence>
<dbReference type="GO" id="GO:0052906">
    <property type="term" value="F:tRNA (guanine(37)-N1)-methyltransferase activity"/>
    <property type="evidence" value="ECO:0007669"/>
    <property type="project" value="UniProtKB-UniRule"/>
</dbReference>
<evidence type="ECO:0000256" key="11">
    <source>
        <dbReference type="ARBA" id="ARBA00022694"/>
    </source>
</evidence>
<evidence type="ECO:0000256" key="6">
    <source>
        <dbReference type="ARBA" id="ARBA00014679"/>
    </source>
</evidence>
<dbReference type="GO" id="GO:0002939">
    <property type="term" value="P:tRNA N1-guanine methylation"/>
    <property type="evidence" value="ECO:0007669"/>
    <property type="project" value="TreeGrafter"/>
</dbReference>
<dbReference type="PIRSF" id="PIRSF000386">
    <property type="entry name" value="tRNA_mtase"/>
    <property type="match status" value="1"/>
</dbReference>
<dbReference type="EMBL" id="MAYW01000022">
    <property type="protein sequence ID" value="ODS33652.1"/>
    <property type="molecule type" value="Genomic_DNA"/>
</dbReference>
<gene>
    <name evidence="15" type="primary">trmD</name>
    <name evidence="19" type="ORF">SCARUB_01171</name>
</gene>
<dbReference type="PATRIC" id="fig|1872076.5.peg.1348"/>
<dbReference type="NCBIfam" id="NF000648">
    <property type="entry name" value="PRK00026.1"/>
    <property type="match status" value="1"/>
</dbReference>
<evidence type="ECO:0000259" key="18">
    <source>
        <dbReference type="Pfam" id="PF01746"/>
    </source>
</evidence>
<dbReference type="NCBIfam" id="TIGR00088">
    <property type="entry name" value="trmD"/>
    <property type="match status" value="1"/>
</dbReference>
<feature type="binding site" evidence="15 16">
    <location>
        <begin position="133"/>
        <end position="138"/>
    </location>
    <ligand>
        <name>S-adenosyl-L-methionine</name>
        <dbReference type="ChEBI" id="CHEBI:59789"/>
    </ligand>
</feature>
<evidence type="ECO:0000256" key="9">
    <source>
        <dbReference type="ARBA" id="ARBA00022679"/>
    </source>
</evidence>
<sequence>MRIDILTLFPEMFHDVLNESILRIAQEKNLVTFHLHNIRDYSNDKHKCVDDKPYGGGAGMVLKPEPIFNAVDAVEAQGDSVSKKILLTPQGNKLNQKIVENLSEETRLMVICGHYEGFDERIRSGMNVLEISIGDYVLTGGEIPAMVIVDAVVRLIPGVLGGDRSLQSESFMNKMLEYPQYTRPAEFRGMRVPEILKSGNHSKIKEWRKKKAVLRTQERRPDLLEKETQ</sequence>
<accession>A0A1E3XDE4</accession>
<keyword evidence="10 15" id="KW-0949">S-adenosyl-L-methionine</keyword>
<comment type="function">
    <text evidence="1 15 17">Specifically methylates guanosine-37 in various tRNAs.</text>
</comment>
<organism evidence="19 20">
    <name type="scientific">Candidatus Scalindua rubra</name>
    <dbReference type="NCBI Taxonomy" id="1872076"/>
    <lineage>
        <taxon>Bacteria</taxon>
        <taxon>Pseudomonadati</taxon>
        <taxon>Planctomycetota</taxon>
        <taxon>Candidatus Brocadiia</taxon>
        <taxon>Candidatus Brocadiales</taxon>
        <taxon>Candidatus Scalinduaceae</taxon>
        <taxon>Candidatus Scalindua</taxon>
    </lineage>
</organism>
<feature type="binding site" evidence="15 16">
    <location>
        <position position="113"/>
    </location>
    <ligand>
        <name>S-adenosyl-L-methionine</name>
        <dbReference type="ChEBI" id="CHEBI:59789"/>
    </ligand>
</feature>
<reference evidence="19 20" key="1">
    <citation type="submission" date="2016-07" db="EMBL/GenBank/DDBJ databases">
        <title>Draft genome of Scalindua rubra, obtained from a brine-seawater interface in the Red Sea, sheds light on salt adaptation in anammox bacteria.</title>
        <authorList>
            <person name="Speth D.R."/>
            <person name="Lagkouvardos I."/>
            <person name="Wang Y."/>
            <person name="Qian P.-Y."/>
            <person name="Dutilh B.E."/>
            <person name="Jetten M.S."/>
        </authorList>
    </citation>
    <scope>NUCLEOTIDE SEQUENCE [LARGE SCALE GENOMIC DNA]</scope>
    <source>
        <strain evidence="19">BSI-1</strain>
    </source>
</reference>